<reference evidence="1" key="1">
    <citation type="journal article" date="2014" name="PLoS Negl. Trop. Dis.">
        <title>An updated insight into the Sialotranscriptome of Triatoma infestans: developmental stage and geographic variations.</title>
        <authorList>
            <person name="Schwarz A."/>
            <person name="Medrano-Mercado N."/>
            <person name="Schaub G.A."/>
            <person name="Struchiner C.J."/>
            <person name="Bargues M.D."/>
            <person name="Levy M.Z."/>
            <person name="Ribeiro J.M."/>
        </authorList>
    </citation>
    <scope>NUCLEOTIDE SEQUENCE</scope>
    <source>
        <strain evidence="1">Chile</strain>
        <tissue evidence="1">Salivary glands</tissue>
    </source>
</reference>
<accession>A0A023F655</accession>
<protein>
    <submittedName>
        <fullName evidence="1">Putative secreted protein</fullName>
    </submittedName>
</protein>
<dbReference type="AlphaFoldDB" id="A0A023F655"/>
<evidence type="ECO:0000313" key="1">
    <source>
        <dbReference type="EMBL" id="JAC16689.1"/>
    </source>
</evidence>
<proteinExistence type="evidence at transcript level"/>
<sequence length="80" mass="9403">MKFIKTRQAISWLIIAVIAETDNALCLFVCLFTGQCFPMFIIATYTHFPFLPALTLRPYECVYTFWCAFWTKPSKTLDFF</sequence>
<dbReference type="EMBL" id="GBBI01002023">
    <property type="protein sequence ID" value="JAC16689.1"/>
    <property type="molecule type" value="mRNA"/>
</dbReference>
<feature type="non-terminal residue" evidence="1">
    <location>
        <position position="80"/>
    </location>
</feature>
<name>A0A023F655_TRIIF</name>
<organism evidence="1">
    <name type="scientific">Triatoma infestans</name>
    <name type="common">Assassin bug</name>
    <dbReference type="NCBI Taxonomy" id="30076"/>
    <lineage>
        <taxon>Eukaryota</taxon>
        <taxon>Metazoa</taxon>
        <taxon>Ecdysozoa</taxon>
        <taxon>Arthropoda</taxon>
        <taxon>Hexapoda</taxon>
        <taxon>Insecta</taxon>
        <taxon>Pterygota</taxon>
        <taxon>Neoptera</taxon>
        <taxon>Paraneoptera</taxon>
        <taxon>Hemiptera</taxon>
        <taxon>Heteroptera</taxon>
        <taxon>Panheteroptera</taxon>
        <taxon>Cimicomorpha</taxon>
        <taxon>Reduviidae</taxon>
        <taxon>Triatominae</taxon>
        <taxon>Triatoma</taxon>
    </lineage>
</organism>